<dbReference type="AlphaFoldDB" id="A0A6N2KUI4"/>
<evidence type="ECO:0000313" key="2">
    <source>
        <dbReference type="EMBL" id="VFU31649.1"/>
    </source>
</evidence>
<organism evidence="2">
    <name type="scientific">Salix viminalis</name>
    <name type="common">Common osier</name>
    <name type="synonym">Basket willow</name>
    <dbReference type="NCBI Taxonomy" id="40686"/>
    <lineage>
        <taxon>Eukaryota</taxon>
        <taxon>Viridiplantae</taxon>
        <taxon>Streptophyta</taxon>
        <taxon>Embryophyta</taxon>
        <taxon>Tracheophyta</taxon>
        <taxon>Spermatophyta</taxon>
        <taxon>Magnoliopsida</taxon>
        <taxon>eudicotyledons</taxon>
        <taxon>Gunneridae</taxon>
        <taxon>Pentapetalae</taxon>
        <taxon>rosids</taxon>
        <taxon>fabids</taxon>
        <taxon>Malpighiales</taxon>
        <taxon>Salicaceae</taxon>
        <taxon>Saliceae</taxon>
        <taxon>Salix</taxon>
    </lineage>
</organism>
<dbReference type="Pfam" id="PF05695">
    <property type="entry name" value="Ycf2"/>
    <property type="match status" value="1"/>
</dbReference>
<reference evidence="2" key="1">
    <citation type="submission" date="2019-03" db="EMBL/GenBank/DDBJ databases">
        <authorList>
            <person name="Mank J."/>
            <person name="Almeida P."/>
        </authorList>
    </citation>
    <scope>NUCLEOTIDE SEQUENCE</scope>
    <source>
        <strain evidence="2">78183</strain>
    </source>
</reference>
<dbReference type="InterPro" id="IPR056777">
    <property type="entry name" value="Ycf2_N"/>
</dbReference>
<protein>
    <recommendedName>
        <fullName evidence="1">Ycf2 N-terminal domain-containing protein</fullName>
    </recommendedName>
</protein>
<dbReference type="EMBL" id="CAADRP010000756">
    <property type="protein sequence ID" value="VFU31649.1"/>
    <property type="molecule type" value="Genomic_DNA"/>
</dbReference>
<sequence>MWKRPVSRIMILRMDNLNPVIATKYFLCAVKKHAFWREYFTIESQSYYSIADVLNTSNRGQIFNFERTYCQPLSDIIYLIQKEELASVSQFQFKHGLIHTPCSEKYLPSEKGKKRSLCLKKCVEKGRCIEPFNEIVLLNSLNGIYSNLYAMVPYFDRILFRPLLPILSSSQKMYPFFMILCMDQIYHGEFFRKIVEDTMESDK</sequence>
<name>A0A6N2KUI4_SALVM</name>
<gene>
    <name evidence="2" type="ORF">SVIM_LOCUS134913</name>
</gene>
<accession>A0A6N2KUI4</accession>
<feature type="domain" description="Ycf2 N-terminal" evidence="1">
    <location>
        <begin position="42"/>
        <end position="178"/>
    </location>
</feature>
<proteinExistence type="predicted"/>
<evidence type="ECO:0000259" key="1">
    <source>
        <dbReference type="Pfam" id="PF05695"/>
    </source>
</evidence>